<evidence type="ECO:0000256" key="3">
    <source>
        <dbReference type="RuleBase" id="RU365026"/>
    </source>
</evidence>
<evidence type="ECO:0000256" key="1">
    <source>
        <dbReference type="ARBA" id="ARBA00006756"/>
    </source>
</evidence>
<dbReference type="Proteomes" id="UP000306102">
    <property type="component" value="Unassembled WGS sequence"/>
</dbReference>
<keyword evidence="7" id="KW-1185">Reference proteome</keyword>
<dbReference type="Pfam" id="PF20669">
    <property type="entry name" value="Exo70_N"/>
    <property type="match status" value="1"/>
</dbReference>
<dbReference type="STRING" id="542762.A0A4V6RY69"/>
<feature type="compositionally biased region" description="Polar residues" evidence="4">
    <location>
        <begin position="47"/>
        <end position="56"/>
    </location>
</feature>
<comment type="caution">
    <text evidence="6">The sequence shown here is derived from an EMBL/GenBank/DDBJ whole genome shotgun (WGS) entry which is preliminary data.</text>
</comment>
<evidence type="ECO:0000313" key="6">
    <source>
        <dbReference type="EMBL" id="THG01547.1"/>
    </source>
</evidence>
<dbReference type="InterPro" id="IPR016159">
    <property type="entry name" value="Cullin_repeat-like_dom_sf"/>
</dbReference>
<comment type="similarity">
    <text evidence="1 3">Belongs to the EXO70 family.</text>
</comment>
<keyword evidence="2 3" id="KW-0813">Transport</keyword>
<sequence>MEVEKDKHLPEKSGSSASRDVEQDNHDQQDPDPNPKLNPDKDHHHQNNATDNSELPTETKPKQESTEEAENKEEETITENIEESPPSPPPPDLGKVSEEIDQFIHAFSSINDQESDLPEVPDVVEQFAFLSEEKVANYDSIESPVKWNQLSEEDSLSFLEVVDRLSKLTASLTVFSSESKYASSINRMGGVLQRAMSYLEDEFRKLLEDPKFPDFDHGNDSKSSNSNQEVDQPTSDAQASNSTVDNNFPGYSEDVVSDLNRLVKVMMTGGFETECYQVYLVSRRHLLEETLHRLGFEKFSIDDVQKMQWEPLEREIDSWNKTFKQCVTVHLTGERKLSEAVFFDYPSITDGLFSSLSRGIMIQLLNFAEAVAMTKRSSEKLFKFLDIYETLRDVIPSMDDLFPKEMVNELKTEASLTRTRLGEAMVCIFCELENAIKADTGKTTVPGGAVHPLTRYTMNYLKYASEYKDTLEQIFKEHQNMERADSTTGSDNDYSNNNAQAGGNNQNAVKLSLFAMQINKVMELLDTNLETKSKLYKDIALSSIFMMNNGRYILQKIKGSPEINTLMGSTWSRKRSSDLRNYHKTYQRETWGRLLNCLTHEGLNVNGKVVKPVLKERFKSFNAMFDEIHKMQSMWVVSDEQLQSELRVSISAVVIPAYRSFLARFSQTFTPGRQTEKYVKYQPEDIETHIDELFDGNATPTGKRRP</sequence>
<feature type="region of interest" description="Disordered" evidence="4">
    <location>
        <begin position="482"/>
        <end position="503"/>
    </location>
</feature>
<dbReference type="EMBL" id="SDRB02011398">
    <property type="protein sequence ID" value="THG01547.1"/>
    <property type="molecule type" value="Genomic_DNA"/>
</dbReference>
<dbReference type="InterPro" id="IPR004140">
    <property type="entry name" value="Exo70"/>
</dbReference>
<feature type="domain" description="Exocyst complex subunit Exo70 C-terminal" evidence="5">
    <location>
        <begin position="318"/>
        <end position="692"/>
    </location>
</feature>
<evidence type="ECO:0000259" key="5">
    <source>
        <dbReference type="Pfam" id="PF03081"/>
    </source>
</evidence>
<dbReference type="GO" id="GO:0000145">
    <property type="term" value="C:exocyst"/>
    <property type="evidence" value="ECO:0007669"/>
    <property type="project" value="InterPro"/>
</dbReference>
<feature type="compositionally biased region" description="Polar residues" evidence="4">
    <location>
        <begin position="486"/>
        <end position="495"/>
    </location>
</feature>
<dbReference type="FunFam" id="1.20.1280.170:FF:000003">
    <property type="entry name" value="Exocyst subunit Exo70 family protein"/>
    <property type="match status" value="1"/>
</dbReference>
<proteinExistence type="inferred from homology"/>
<feature type="compositionally biased region" description="Acidic residues" evidence="4">
    <location>
        <begin position="66"/>
        <end position="82"/>
    </location>
</feature>
<dbReference type="PANTHER" id="PTHR12542">
    <property type="entry name" value="EXOCYST COMPLEX PROTEIN EXO70"/>
    <property type="match status" value="1"/>
</dbReference>
<keyword evidence="3" id="KW-0653">Protein transport</keyword>
<feature type="compositionally biased region" description="Polar residues" evidence="4">
    <location>
        <begin position="221"/>
        <end position="246"/>
    </location>
</feature>
<dbReference type="GO" id="GO:0015031">
    <property type="term" value="P:protein transport"/>
    <property type="evidence" value="ECO:0007669"/>
    <property type="project" value="UniProtKB-KW"/>
</dbReference>
<dbReference type="PANTHER" id="PTHR12542:SF127">
    <property type="entry name" value="EXOCYST COMPLEX COMPONENT EXO70C1"/>
    <property type="match status" value="1"/>
</dbReference>
<feature type="region of interest" description="Disordered" evidence="4">
    <location>
        <begin position="214"/>
        <end position="249"/>
    </location>
</feature>
<reference evidence="6 7" key="1">
    <citation type="journal article" date="2018" name="Proc. Natl. Acad. Sci. U.S.A.">
        <title>Draft genome sequence of Camellia sinensis var. sinensis provides insights into the evolution of the tea genome and tea quality.</title>
        <authorList>
            <person name="Wei C."/>
            <person name="Yang H."/>
            <person name="Wang S."/>
            <person name="Zhao J."/>
            <person name="Liu C."/>
            <person name="Gao L."/>
            <person name="Xia E."/>
            <person name="Lu Y."/>
            <person name="Tai Y."/>
            <person name="She G."/>
            <person name="Sun J."/>
            <person name="Cao H."/>
            <person name="Tong W."/>
            <person name="Gao Q."/>
            <person name="Li Y."/>
            <person name="Deng W."/>
            <person name="Jiang X."/>
            <person name="Wang W."/>
            <person name="Chen Q."/>
            <person name="Zhang S."/>
            <person name="Li H."/>
            <person name="Wu J."/>
            <person name="Wang P."/>
            <person name="Li P."/>
            <person name="Shi C."/>
            <person name="Zheng F."/>
            <person name="Jian J."/>
            <person name="Huang B."/>
            <person name="Shan D."/>
            <person name="Shi M."/>
            <person name="Fang C."/>
            <person name="Yue Y."/>
            <person name="Li F."/>
            <person name="Li D."/>
            <person name="Wei S."/>
            <person name="Han B."/>
            <person name="Jiang C."/>
            <person name="Yin Y."/>
            <person name="Xia T."/>
            <person name="Zhang Z."/>
            <person name="Bennetzen J.L."/>
            <person name="Zhao S."/>
            <person name="Wan X."/>
        </authorList>
    </citation>
    <scope>NUCLEOTIDE SEQUENCE [LARGE SCALE GENOMIC DNA]</scope>
    <source>
        <strain evidence="7">cv. Shuchazao</strain>
        <tissue evidence="6">Leaf</tissue>
    </source>
</reference>
<feature type="compositionally biased region" description="Basic and acidic residues" evidence="4">
    <location>
        <begin position="19"/>
        <end position="29"/>
    </location>
</feature>
<gene>
    <name evidence="6" type="ORF">TEA_016832</name>
</gene>
<dbReference type="GO" id="GO:0005546">
    <property type="term" value="F:phosphatidylinositol-4,5-bisphosphate binding"/>
    <property type="evidence" value="ECO:0007669"/>
    <property type="project" value="InterPro"/>
</dbReference>
<evidence type="ECO:0000256" key="2">
    <source>
        <dbReference type="ARBA" id="ARBA00022448"/>
    </source>
</evidence>
<evidence type="ECO:0000256" key="4">
    <source>
        <dbReference type="SAM" id="MobiDB-lite"/>
    </source>
</evidence>
<dbReference type="Gene3D" id="1.20.1280.170">
    <property type="entry name" value="Exocyst complex component Exo70"/>
    <property type="match status" value="1"/>
</dbReference>
<feature type="compositionally biased region" description="Basic and acidic residues" evidence="4">
    <location>
        <begin position="1"/>
        <end position="11"/>
    </location>
</feature>
<dbReference type="SUPFAM" id="SSF74788">
    <property type="entry name" value="Cullin repeat-like"/>
    <property type="match status" value="1"/>
</dbReference>
<name>A0A4V6RY69_CAMSN</name>
<accession>A0A4V6RY69</accession>
<keyword evidence="3" id="KW-0268">Exocytosis</keyword>
<dbReference type="AlphaFoldDB" id="A0A4V6RY69"/>
<evidence type="ECO:0000313" key="7">
    <source>
        <dbReference type="Proteomes" id="UP000306102"/>
    </source>
</evidence>
<protein>
    <recommendedName>
        <fullName evidence="3">Exocyst subunit Exo70 family protein</fullName>
    </recommendedName>
</protein>
<comment type="function">
    <text evidence="3">Component of the exocyst complex.</text>
</comment>
<dbReference type="GO" id="GO:0006887">
    <property type="term" value="P:exocytosis"/>
    <property type="evidence" value="ECO:0007669"/>
    <property type="project" value="UniProtKB-KW"/>
</dbReference>
<organism evidence="6 7">
    <name type="scientific">Camellia sinensis var. sinensis</name>
    <name type="common">China tea</name>
    <dbReference type="NCBI Taxonomy" id="542762"/>
    <lineage>
        <taxon>Eukaryota</taxon>
        <taxon>Viridiplantae</taxon>
        <taxon>Streptophyta</taxon>
        <taxon>Embryophyta</taxon>
        <taxon>Tracheophyta</taxon>
        <taxon>Spermatophyta</taxon>
        <taxon>Magnoliopsida</taxon>
        <taxon>eudicotyledons</taxon>
        <taxon>Gunneridae</taxon>
        <taxon>Pentapetalae</taxon>
        <taxon>asterids</taxon>
        <taxon>Ericales</taxon>
        <taxon>Theaceae</taxon>
        <taxon>Camellia</taxon>
    </lineage>
</organism>
<feature type="region of interest" description="Disordered" evidence="4">
    <location>
        <begin position="1"/>
        <end position="98"/>
    </location>
</feature>
<dbReference type="Pfam" id="PF03081">
    <property type="entry name" value="Exo70_C"/>
    <property type="match status" value="1"/>
</dbReference>
<dbReference type="InterPro" id="IPR046364">
    <property type="entry name" value="Exo70_C"/>
</dbReference>